<name>A0ABD1M796_9FABA</name>
<dbReference type="Proteomes" id="UP001603857">
    <property type="component" value="Unassembled WGS sequence"/>
</dbReference>
<gene>
    <name evidence="1" type="ORF">Fmac_019261</name>
</gene>
<sequence>MQPVGRSMETLPSLLSSLRVYVDGVSQLTFKNSYIPMFPQHMNPYNKVMVVRNVLMNIRGGQVLRTTMGVSGRFWLHINWECTVLDHVDNGFRAFIANFNVCIFTLVHRCIHPIVATLSNAQILLKLVSSHPLHLYVVHFPSQEADLPNNIKSLSSIVDVDNLAFQAIAILQPPIKQYVEEHPLDCIVSDFLFSWVDE</sequence>
<dbReference type="Gene3D" id="3.40.50.2000">
    <property type="entry name" value="Glycogen Phosphorylase B"/>
    <property type="match status" value="1"/>
</dbReference>
<proteinExistence type="predicted"/>
<reference evidence="1 2" key="1">
    <citation type="submission" date="2024-08" db="EMBL/GenBank/DDBJ databases">
        <title>Insights into the chromosomal genome structure of Flemingia macrophylla.</title>
        <authorList>
            <person name="Ding Y."/>
            <person name="Zhao Y."/>
            <person name="Bi W."/>
            <person name="Wu M."/>
            <person name="Zhao G."/>
            <person name="Gong Y."/>
            <person name="Li W."/>
            <person name="Zhang P."/>
        </authorList>
    </citation>
    <scope>NUCLEOTIDE SEQUENCE [LARGE SCALE GENOMIC DNA]</scope>
    <source>
        <strain evidence="1">DYQJB</strain>
        <tissue evidence="1">Leaf</tissue>
    </source>
</reference>
<evidence type="ECO:0000313" key="1">
    <source>
        <dbReference type="EMBL" id="KAL2331680.1"/>
    </source>
</evidence>
<evidence type="ECO:0000313" key="2">
    <source>
        <dbReference type="Proteomes" id="UP001603857"/>
    </source>
</evidence>
<organism evidence="1 2">
    <name type="scientific">Flemingia macrophylla</name>
    <dbReference type="NCBI Taxonomy" id="520843"/>
    <lineage>
        <taxon>Eukaryota</taxon>
        <taxon>Viridiplantae</taxon>
        <taxon>Streptophyta</taxon>
        <taxon>Embryophyta</taxon>
        <taxon>Tracheophyta</taxon>
        <taxon>Spermatophyta</taxon>
        <taxon>Magnoliopsida</taxon>
        <taxon>eudicotyledons</taxon>
        <taxon>Gunneridae</taxon>
        <taxon>Pentapetalae</taxon>
        <taxon>rosids</taxon>
        <taxon>fabids</taxon>
        <taxon>Fabales</taxon>
        <taxon>Fabaceae</taxon>
        <taxon>Papilionoideae</taxon>
        <taxon>50 kb inversion clade</taxon>
        <taxon>NPAAA clade</taxon>
        <taxon>indigoferoid/millettioid clade</taxon>
        <taxon>Phaseoleae</taxon>
        <taxon>Flemingia</taxon>
    </lineage>
</organism>
<comment type="caution">
    <text evidence="1">The sequence shown here is derived from an EMBL/GenBank/DDBJ whole genome shotgun (WGS) entry which is preliminary data.</text>
</comment>
<dbReference type="AlphaFoldDB" id="A0ABD1M796"/>
<keyword evidence="2" id="KW-1185">Reference proteome</keyword>
<protein>
    <submittedName>
        <fullName evidence="1">Uncharacterized protein</fullName>
    </submittedName>
</protein>
<accession>A0ABD1M796</accession>
<dbReference type="EMBL" id="JBGMDY010000006">
    <property type="protein sequence ID" value="KAL2331680.1"/>
    <property type="molecule type" value="Genomic_DNA"/>
</dbReference>